<organism evidence="2 3">
    <name type="scientific">Paenibacillus hunanensis</name>
    <dbReference type="NCBI Taxonomy" id="539262"/>
    <lineage>
        <taxon>Bacteria</taxon>
        <taxon>Bacillati</taxon>
        <taxon>Bacillota</taxon>
        <taxon>Bacilli</taxon>
        <taxon>Bacillales</taxon>
        <taxon>Paenibacillaceae</taxon>
        <taxon>Paenibacillus</taxon>
    </lineage>
</organism>
<evidence type="ECO:0000313" key="2">
    <source>
        <dbReference type="EMBL" id="MDR6246621.1"/>
    </source>
</evidence>
<dbReference type="Proteomes" id="UP001185028">
    <property type="component" value="Unassembled WGS sequence"/>
</dbReference>
<evidence type="ECO:0000313" key="3">
    <source>
        <dbReference type="Proteomes" id="UP001185028"/>
    </source>
</evidence>
<reference evidence="2 3" key="1">
    <citation type="submission" date="2023-07" db="EMBL/GenBank/DDBJ databases">
        <title>Genomic Encyclopedia of Type Strains, Phase IV (KMG-IV): sequencing the most valuable type-strain genomes for metagenomic binning, comparative biology and taxonomic classification.</title>
        <authorList>
            <person name="Goeker M."/>
        </authorList>
    </citation>
    <scope>NUCLEOTIDE SEQUENCE [LARGE SCALE GENOMIC DNA]</scope>
    <source>
        <strain evidence="2 3">DSM 22170</strain>
    </source>
</reference>
<comment type="caution">
    <text evidence="2">The sequence shown here is derived from an EMBL/GenBank/DDBJ whole genome shotgun (WGS) entry which is preliminary data.</text>
</comment>
<evidence type="ECO:0000256" key="1">
    <source>
        <dbReference type="SAM" id="Phobius"/>
    </source>
</evidence>
<keyword evidence="1" id="KW-1133">Transmembrane helix</keyword>
<keyword evidence="3" id="KW-1185">Reference proteome</keyword>
<evidence type="ECO:0008006" key="4">
    <source>
        <dbReference type="Google" id="ProtNLM"/>
    </source>
</evidence>
<proteinExistence type="predicted"/>
<keyword evidence="1" id="KW-0472">Membrane</keyword>
<feature type="transmembrane region" description="Helical" evidence="1">
    <location>
        <begin position="27"/>
        <end position="47"/>
    </location>
</feature>
<sequence>MSTHSQIDPYHHEASSNTIQQHSFTNWFRPLAIVFAAFLVCIAYTSFTPSASADTKRNTYHSVSLYVNGELQIMPQLAQLMNGNTLYIPVKQLDRIPGITVNYGSPLSLTGSRGNATINSSNSFVYAGTTYVTYKTLLAISELDGRYASSAYTLFVWTTDEGKAKSATILANISQLPAGAGTLTGQKIYPFHESGAYWITDVAYDAGSTIYYITARNSGGNEIHLNSNDAAFDFVLDAALAQVQNDLRGKTVWYDNRKIQVEKINHLDKLTFVNFQIEDDNKIRAVVRKTNNKLYSFDLDPHFSVPDMLEGRLFFKNPRSVYKWSNKVWDAIAANEVFAGMTREQVILSWGVPSDYNTYQSSSLTYEQWIYSHNYLYFWNGKLSSMQSF</sequence>
<keyword evidence="1" id="KW-0812">Transmembrane</keyword>
<accession>A0ABU1J587</accession>
<protein>
    <recommendedName>
        <fullName evidence="4">Copper amine oxidase-like N-terminal domain-containing protein</fullName>
    </recommendedName>
</protein>
<dbReference type="EMBL" id="JAVDQH010000034">
    <property type="protein sequence ID" value="MDR6246621.1"/>
    <property type="molecule type" value="Genomic_DNA"/>
</dbReference>
<name>A0ABU1J587_9BACL</name>
<dbReference type="RefSeq" id="WP_188778565.1">
    <property type="nucleotide sequence ID" value="NZ_BMMB01000020.1"/>
</dbReference>
<gene>
    <name evidence="2" type="ORF">JOC58_004566</name>
</gene>